<gene>
    <name evidence="1" type="ORF">P5G49_16915</name>
</gene>
<sequence>MRYFYIEVKDINQSEVDKRVDDLIGRGFEVHSRSESVETKAIYKRTKSIGRSKAAFDRREDYQRFSVVMRRENVK</sequence>
<proteinExistence type="predicted"/>
<accession>A0ABT8JVD8</accession>
<comment type="caution">
    <text evidence="1">The sequence shown here is derived from an EMBL/GenBank/DDBJ whole genome shotgun (WGS) entry which is preliminary data.</text>
</comment>
<dbReference type="Proteomes" id="UP001175097">
    <property type="component" value="Unassembled WGS sequence"/>
</dbReference>
<reference evidence="1" key="1">
    <citation type="submission" date="2023-03" db="EMBL/GenBank/DDBJ databases">
        <title>MT1 and MT2 Draft Genomes of Novel Species.</title>
        <authorList>
            <person name="Venkateswaran K."/>
        </authorList>
    </citation>
    <scope>NUCLEOTIDE SEQUENCE</scope>
    <source>
        <strain evidence="1">F6_3S_P_2</strain>
    </source>
</reference>
<dbReference type="EMBL" id="JAROCC010000020">
    <property type="protein sequence ID" value="MDN4609146.1"/>
    <property type="molecule type" value="Genomic_DNA"/>
</dbReference>
<organism evidence="1 2">
    <name type="scientific">Sporosarcina highlanderae</name>
    <dbReference type="NCBI Taxonomy" id="3035916"/>
    <lineage>
        <taxon>Bacteria</taxon>
        <taxon>Bacillati</taxon>
        <taxon>Bacillota</taxon>
        <taxon>Bacilli</taxon>
        <taxon>Bacillales</taxon>
        <taxon>Caryophanaceae</taxon>
        <taxon>Sporosarcina</taxon>
    </lineage>
</organism>
<dbReference type="RefSeq" id="WP_301245747.1">
    <property type="nucleotide sequence ID" value="NZ_JAROCC010000020.1"/>
</dbReference>
<evidence type="ECO:0000313" key="1">
    <source>
        <dbReference type="EMBL" id="MDN4609146.1"/>
    </source>
</evidence>
<protein>
    <submittedName>
        <fullName evidence="1">Uncharacterized protein</fullName>
    </submittedName>
</protein>
<evidence type="ECO:0000313" key="2">
    <source>
        <dbReference type="Proteomes" id="UP001175097"/>
    </source>
</evidence>
<name>A0ABT8JVD8_9BACL</name>
<keyword evidence="2" id="KW-1185">Reference proteome</keyword>